<reference evidence="12 13" key="1">
    <citation type="submission" date="2024-06" db="EMBL/GenBank/DDBJ databases">
        <title>A chromosome level genome sequence of Diviner's sage (Salvia divinorum).</title>
        <authorList>
            <person name="Ford S.A."/>
            <person name="Ro D.-K."/>
            <person name="Ness R.W."/>
            <person name="Phillips M.A."/>
        </authorList>
    </citation>
    <scope>NUCLEOTIDE SEQUENCE [LARGE SCALE GENOMIC DNA]</scope>
    <source>
        <strain evidence="12">SAF-2024a</strain>
        <tissue evidence="12">Leaf</tissue>
    </source>
</reference>
<keyword evidence="4" id="KW-0813">Transport</keyword>
<comment type="pathway">
    <text evidence="2">Glycan biosynthesis; sucrose metabolism.</text>
</comment>
<evidence type="ECO:0000256" key="7">
    <source>
        <dbReference type="ARBA" id="ARBA00022847"/>
    </source>
</evidence>
<dbReference type="Pfam" id="PF13347">
    <property type="entry name" value="MFS_2"/>
    <property type="match status" value="1"/>
</dbReference>
<keyword evidence="9 11" id="KW-0472">Membrane</keyword>
<evidence type="ECO:0000256" key="1">
    <source>
        <dbReference type="ARBA" id="ARBA00004141"/>
    </source>
</evidence>
<protein>
    <submittedName>
        <fullName evidence="12">Sugar transporter</fullName>
    </submittedName>
</protein>
<name>A0ABD1IQ45_SALDI</name>
<dbReference type="PANTHER" id="PTHR19432:SF35">
    <property type="entry name" value="SOLUTE CARRIER FAMILY 45 MEMBER 3 ISOFORM X1"/>
    <property type="match status" value="1"/>
</dbReference>
<dbReference type="GO" id="GO:0015293">
    <property type="term" value="F:symporter activity"/>
    <property type="evidence" value="ECO:0007669"/>
    <property type="project" value="UniProtKB-KW"/>
</dbReference>
<keyword evidence="13" id="KW-1185">Reference proteome</keyword>
<dbReference type="InterPro" id="IPR036259">
    <property type="entry name" value="MFS_trans_sf"/>
</dbReference>
<evidence type="ECO:0000256" key="5">
    <source>
        <dbReference type="ARBA" id="ARBA00022597"/>
    </source>
</evidence>
<dbReference type="GO" id="GO:0016020">
    <property type="term" value="C:membrane"/>
    <property type="evidence" value="ECO:0007669"/>
    <property type="project" value="UniProtKB-SubCell"/>
</dbReference>
<keyword evidence="5 12" id="KW-0762">Sugar transport</keyword>
<gene>
    <name evidence="12" type="primary">SUT2</name>
    <name evidence="12" type="ORF">AAHA92_01249</name>
</gene>
<accession>A0ABD1IQ45</accession>
<feature type="transmembrane region" description="Helical" evidence="11">
    <location>
        <begin position="140"/>
        <end position="158"/>
    </location>
</feature>
<organism evidence="12 13">
    <name type="scientific">Salvia divinorum</name>
    <name type="common">Maria pastora</name>
    <name type="synonym">Diviner's sage</name>
    <dbReference type="NCBI Taxonomy" id="28513"/>
    <lineage>
        <taxon>Eukaryota</taxon>
        <taxon>Viridiplantae</taxon>
        <taxon>Streptophyta</taxon>
        <taxon>Embryophyta</taxon>
        <taxon>Tracheophyta</taxon>
        <taxon>Spermatophyta</taxon>
        <taxon>Magnoliopsida</taxon>
        <taxon>eudicotyledons</taxon>
        <taxon>Gunneridae</taxon>
        <taxon>Pentapetalae</taxon>
        <taxon>asterids</taxon>
        <taxon>lamiids</taxon>
        <taxon>Lamiales</taxon>
        <taxon>Lamiaceae</taxon>
        <taxon>Nepetoideae</taxon>
        <taxon>Mentheae</taxon>
        <taxon>Salviinae</taxon>
        <taxon>Salvia</taxon>
        <taxon>Salvia subgen. Calosphace</taxon>
    </lineage>
</organism>
<sequence>MGLGLHVKSVITDLQLLLLIYKTLGIGHEFSSFIWLCGPITGLVVQPCVGIWSDKCSSQYGRRRPFILVESLVISVAVVIIWYSADIGYFLGDRKEHCSSFKGNCTRAAFIFVIGFWMLDCAVQGRARALLADLSGVREGAFSLVLNSVILGVCSFFIDSMW</sequence>
<comment type="similarity">
    <text evidence="10">Belongs to the major facilitator superfamily. Phosphate:H(+) symporter (TC 2.A.1.9) family.</text>
</comment>
<dbReference type="AlphaFoldDB" id="A0ABD1IQ45"/>
<comment type="subcellular location">
    <subcellularLocation>
        <location evidence="1">Membrane</location>
        <topology evidence="1">Multi-pass membrane protein</topology>
    </subcellularLocation>
</comment>
<proteinExistence type="inferred from homology"/>
<evidence type="ECO:0000256" key="6">
    <source>
        <dbReference type="ARBA" id="ARBA00022692"/>
    </source>
</evidence>
<evidence type="ECO:0000313" key="12">
    <source>
        <dbReference type="EMBL" id="KAL1569819.1"/>
    </source>
</evidence>
<evidence type="ECO:0000256" key="2">
    <source>
        <dbReference type="ARBA" id="ARBA00004914"/>
    </source>
</evidence>
<dbReference type="EMBL" id="JBEAFC010000001">
    <property type="protein sequence ID" value="KAL1569819.1"/>
    <property type="molecule type" value="Genomic_DNA"/>
</dbReference>
<evidence type="ECO:0000313" key="13">
    <source>
        <dbReference type="Proteomes" id="UP001567538"/>
    </source>
</evidence>
<feature type="transmembrane region" description="Helical" evidence="11">
    <location>
        <begin position="101"/>
        <end position="119"/>
    </location>
</feature>
<dbReference type="SUPFAM" id="SSF103473">
    <property type="entry name" value="MFS general substrate transporter"/>
    <property type="match status" value="1"/>
</dbReference>
<dbReference type="Gene3D" id="1.20.1250.20">
    <property type="entry name" value="MFS general substrate transporter like domains"/>
    <property type="match status" value="1"/>
</dbReference>
<evidence type="ECO:0000256" key="10">
    <source>
        <dbReference type="ARBA" id="ARBA00044504"/>
    </source>
</evidence>
<evidence type="ECO:0000256" key="9">
    <source>
        <dbReference type="ARBA" id="ARBA00023136"/>
    </source>
</evidence>
<dbReference type="Proteomes" id="UP001567538">
    <property type="component" value="Unassembled WGS sequence"/>
</dbReference>
<feature type="transmembrane region" description="Helical" evidence="11">
    <location>
        <begin position="33"/>
        <end position="53"/>
    </location>
</feature>
<keyword evidence="6 11" id="KW-0812">Transmembrane</keyword>
<evidence type="ECO:0000256" key="11">
    <source>
        <dbReference type="SAM" id="Phobius"/>
    </source>
</evidence>
<evidence type="ECO:0000256" key="4">
    <source>
        <dbReference type="ARBA" id="ARBA00022448"/>
    </source>
</evidence>
<feature type="transmembrane region" description="Helical" evidence="11">
    <location>
        <begin position="65"/>
        <end position="85"/>
    </location>
</feature>
<keyword evidence="8 11" id="KW-1133">Transmembrane helix</keyword>
<comment type="similarity">
    <text evidence="3">Belongs to the glycoside-pentoside-hexuronide (GPH) cation symporter transporter (TC 2.A.2.4) family.</text>
</comment>
<comment type="caution">
    <text evidence="12">The sequence shown here is derived from an EMBL/GenBank/DDBJ whole genome shotgun (WGS) entry which is preliminary data.</text>
</comment>
<evidence type="ECO:0000256" key="3">
    <source>
        <dbReference type="ARBA" id="ARBA00007134"/>
    </source>
</evidence>
<dbReference type="PANTHER" id="PTHR19432">
    <property type="entry name" value="SUGAR TRANSPORTER"/>
    <property type="match status" value="1"/>
</dbReference>
<evidence type="ECO:0000256" key="8">
    <source>
        <dbReference type="ARBA" id="ARBA00022989"/>
    </source>
</evidence>
<keyword evidence="7" id="KW-0769">Symport</keyword>